<reference evidence="2" key="1">
    <citation type="journal article" date="2024" name="Proc. Natl. Acad. Sci. U.S.A.">
        <title>Extraordinary preservation of gene collinearity over three hundred million years revealed in homosporous lycophytes.</title>
        <authorList>
            <person name="Li C."/>
            <person name="Wickell D."/>
            <person name="Kuo L.Y."/>
            <person name="Chen X."/>
            <person name="Nie B."/>
            <person name="Liao X."/>
            <person name="Peng D."/>
            <person name="Ji J."/>
            <person name="Jenkins J."/>
            <person name="Williams M."/>
            <person name="Shu S."/>
            <person name="Plott C."/>
            <person name="Barry K."/>
            <person name="Rajasekar S."/>
            <person name="Grimwood J."/>
            <person name="Han X."/>
            <person name="Sun S."/>
            <person name="Hou Z."/>
            <person name="He W."/>
            <person name="Dai G."/>
            <person name="Sun C."/>
            <person name="Schmutz J."/>
            <person name="Leebens-Mack J.H."/>
            <person name="Li F.W."/>
            <person name="Wang L."/>
        </authorList>
    </citation>
    <scope>NUCLEOTIDE SEQUENCE [LARGE SCALE GENOMIC DNA]</scope>
    <source>
        <strain evidence="2">cv. PW_Plant_1</strain>
    </source>
</reference>
<proteinExistence type="predicted"/>
<evidence type="ECO:0000313" key="2">
    <source>
        <dbReference type="Proteomes" id="UP001162992"/>
    </source>
</evidence>
<dbReference type="Proteomes" id="UP001162992">
    <property type="component" value="Chromosome 5"/>
</dbReference>
<name>A0ACC2DSP2_DIPCM</name>
<sequence>MASSEILTKGGVAAANRSYIEGMMEQTKAQLLVSSRSDYGWSTHPSQAIGNQKTLASLIRKLLFPLFGHRSHSTWHHVPRGHLAVYVGEERQSFVILIKCLSHPLFQSLLTLSQQEFGYCYQGGLSLPCEVATFKDLMCQIKRDAGTSCASHHVSNGDTNPSTSFLIQSS</sequence>
<accession>A0ACC2DSP2</accession>
<evidence type="ECO:0000313" key="1">
    <source>
        <dbReference type="EMBL" id="KAJ7557310.1"/>
    </source>
</evidence>
<gene>
    <name evidence="1" type="ORF">O6H91_05G121300</name>
</gene>
<comment type="caution">
    <text evidence="1">The sequence shown here is derived from an EMBL/GenBank/DDBJ whole genome shotgun (WGS) entry which is preliminary data.</text>
</comment>
<keyword evidence="2" id="KW-1185">Reference proteome</keyword>
<protein>
    <submittedName>
        <fullName evidence="1">Uncharacterized protein</fullName>
    </submittedName>
</protein>
<dbReference type="EMBL" id="CM055096">
    <property type="protein sequence ID" value="KAJ7557310.1"/>
    <property type="molecule type" value="Genomic_DNA"/>
</dbReference>
<organism evidence="1 2">
    <name type="scientific">Diphasiastrum complanatum</name>
    <name type="common">Issler's clubmoss</name>
    <name type="synonym">Lycopodium complanatum</name>
    <dbReference type="NCBI Taxonomy" id="34168"/>
    <lineage>
        <taxon>Eukaryota</taxon>
        <taxon>Viridiplantae</taxon>
        <taxon>Streptophyta</taxon>
        <taxon>Embryophyta</taxon>
        <taxon>Tracheophyta</taxon>
        <taxon>Lycopodiopsida</taxon>
        <taxon>Lycopodiales</taxon>
        <taxon>Lycopodiaceae</taxon>
        <taxon>Lycopodioideae</taxon>
        <taxon>Diphasiastrum</taxon>
    </lineage>
</organism>